<dbReference type="Gene3D" id="3.40.50.880">
    <property type="match status" value="1"/>
</dbReference>
<evidence type="ECO:0000256" key="4">
    <source>
        <dbReference type="ARBA" id="ARBA00022755"/>
    </source>
</evidence>
<feature type="active site" evidence="8">
    <location>
        <position position="194"/>
    </location>
</feature>
<evidence type="ECO:0000313" key="10">
    <source>
        <dbReference type="Proteomes" id="UP000256514"/>
    </source>
</evidence>
<dbReference type="SMART" id="SM01211">
    <property type="entry name" value="GATase_5"/>
    <property type="match status" value="1"/>
</dbReference>
<keyword evidence="7 8" id="KW-0315">Glutamine amidotransferase</keyword>
<dbReference type="UniPathway" id="UPA00074">
    <property type="reaction ID" value="UER00128"/>
</dbReference>
<keyword evidence="4 8" id="KW-0658">Purine biosynthesis</keyword>
<accession>A0A3D8IM47</accession>
<evidence type="ECO:0000256" key="8">
    <source>
        <dbReference type="HAMAP-Rule" id="MF_00421"/>
    </source>
</evidence>
<dbReference type="OrthoDB" id="9804441at2"/>
<keyword evidence="2 8" id="KW-0436">Ligase</keyword>
<dbReference type="EC" id="6.3.5.3" evidence="8"/>
<dbReference type="Proteomes" id="UP000256514">
    <property type="component" value="Unassembled WGS sequence"/>
</dbReference>
<dbReference type="NCBIfam" id="TIGR01737">
    <property type="entry name" value="FGAM_synth_I"/>
    <property type="match status" value="1"/>
</dbReference>
<comment type="function">
    <text evidence="8">Part of the phosphoribosylformylglycinamidine synthase complex involved in the purines biosynthetic pathway. Catalyzes the ATP-dependent conversion of formylglycinamide ribonucleotide (FGAR) and glutamine to yield formylglycinamidine ribonucleotide (FGAM) and glutamate. The FGAM synthase complex is composed of three subunits. PurQ produces an ammonia molecule by converting glutamine to glutamate. PurL transfers the ammonia molecule to FGAR to form FGAM in an ATP-dependent manner. PurS interacts with PurQ and PurL and is thought to assist in the transfer of the ammonia molecule from PurQ to PurL.</text>
</comment>
<dbReference type="GO" id="GO:0005524">
    <property type="term" value="F:ATP binding"/>
    <property type="evidence" value="ECO:0007669"/>
    <property type="project" value="UniProtKB-KW"/>
</dbReference>
<feature type="active site" description="Nucleophile" evidence="8">
    <location>
        <position position="86"/>
    </location>
</feature>
<dbReference type="NCBIfam" id="NF002957">
    <property type="entry name" value="PRK03619.1"/>
    <property type="match status" value="1"/>
</dbReference>
<evidence type="ECO:0000256" key="6">
    <source>
        <dbReference type="ARBA" id="ARBA00022840"/>
    </source>
</evidence>
<reference evidence="9 10" key="1">
    <citation type="submission" date="2018-04" db="EMBL/GenBank/DDBJ databases">
        <title>Novel Campyloabacter and Helicobacter Species and Strains.</title>
        <authorList>
            <person name="Mannion A.J."/>
            <person name="Shen Z."/>
            <person name="Fox J.G."/>
        </authorList>
    </citation>
    <scope>NUCLEOTIDE SEQUENCE [LARGE SCALE GENOMIC DNA]</scope>
    <source>
        <strain evidence="9 10">MIT 12-6600</strain>
    </source>
</reference>
<dbReference type="PANTHER" id="PTHR47552">
    <property type="entry name" value="PHOSPHORIBOSYLFORMYLGLYCINAMIDINE SYNTHASE SUBUNIT PURQ"/>
    <property type="match status" value="1"/>
</dbReference>
<comment type="catalytic activity">
    <reaction evidence="8">
        <text>L-glutamine + H2O = L-glutamate + NH4(+)</text>
        <dbReference type="Rhea" id="RHEA:15889"/>
        <dbReference type="ChEBI" id="CHEBI:15377"/>
        <dbReference type="ChEBI" id="CHEBI:28938"/>
        <dbReference type="ChEBI" id="CHEBI:29985"/>
        <dbReference type="ChEBI" id="CHEBI:58359"/>
        <dbReference type="EC" id="3.5.1.2"/>
    </reaction>
</comment>
<dbReference type="GO" id="GO:0004359">
    <property type="term" value="F:glutaminase activity"/>
    <property type="evidence" value="ECO:0007669"/>
    <property type="project" value="UniProtKB-EC"/>
</dbReference>
<dbReference type="GO" id="GO:0006189">
    <property type="term" value="P:'de novo' IMP biosynthetic process"/>
    <property type="evidence" value="ECO:0007669"/>
    <property type="project" value="UniProtKB-UniRule"/>
</dbReference>
<name>A0A3D8IM47_9HELI</name>
<dbReference type="RefSeq" id="WP_115571471.1">
    <property type="nucleotide sequence ID" value="NZ_NXLT01000007.1"/>
</dbReference>
<evidence type="ECO:0000256" key="3">
    <source>
        <dbReference type="ARBA" id="ARBA00022741"/>
    </source>
</evidence>
<comment type="subunit">
    <text evidence="8">Part of the FGAM synthase complex composed of 1 PurL, 1 PurQ and 2 PurS subunits.</text>
</comment>
<keyword evidence="10" id="KW-1185">Reference proteome</keyword>
<dbReference type="InterPro" id="IPR010075">
    <property type="entry name" value="PRibForGlyAmidine_synth_PurQ"/>
</dbReference>
<comment type="subcellular location">
    <subcellularLocation>
        <location evidence="8">Cytoplasm</location>
    </subcellularLocation>
</comment>
<dbReference type="CDD" id="cd01740">
    <property type="entry name" value="GATase1_FGAR_AT"/>
    <property type="match status" value="1"/>
</dbReference>
<dbReference type="EC" id="3.5.1.2" evidence="8"/>
<dbReference type="EMBL" id="NXLT01000007">
    <property type="protein sequence ID" value="RDU66299.1"/>
    <property type="molecule type" value="Genomic_DNA"/>
</dbReference>
<dbReference type="InterPro" id="IPR029062">
    <property type="entry name" value="Class_I_gatase-like"/>
</dbReference>
<comment type="pathway">
    <text evidence="8">Purine metabolism; IMP biosynthesis via de novo pathway; 5-amino-1-(5-phospho-D-ribosyl)imidazole from N(2)-formyl-N(1)-(5-phospho-D-ribosyl)glycinamide: step 1/2.</text>
</comment>
<evidence type="ECO:0000256" key="5">
    <source>
        <dbReference type="ARBA" id="ARBA00022801"/>
    </source>
</evidence>
<dbReference type="SUPFAM" id="SSF52317">
    <property type="entry name" value="Class I glutamine amidotransferase-like"/>
    <property type="match status" value="1"/>
</dbReference>
<evidence type="ECO:0000256" key="2">
    <source>
        <dbReference type="ARBA" id="ARBA00022598"/>
    </source>
</evidence>
<dbReference type="PROSITE" id="PS51273">
    <property type="entry name" value="GATASE_TYPE_1"/>
    <property type="match status" value="1"/>
</dbReference>
<sequence length="222" mass="24483">MSVAILQFPGTNCEMDMAYAYKCIGAPYTFVWHQEQVLPKDTKLVIVPGGFSYGDYLRSGAIARFSPIMQAVCEFAMQGGYVLGICNGFQILCEAKLLPGVLKRNNSLHFISQNQKLCVKNTNNAFLSHYKKESVISLPIAHADGCYFIDEQSLCALQKNDQILLTYIDNPNGSVADIAGICNEQKNVFGLMPHPERAIENLLGGVDGLEMLTSLYHAALQH</sequence>
<dbReference type="GO" id="GO:0005737">
    <property type="term" value="C:cytoplasm"/>
    <property type="evidence" value="ECO:0007669"/>
    <property type="project" value="UniProtKB-SubCell"/>
</dbReference>
<evidence type="ECO:0000256" key="7">
    <source>
        <dbReference type="ARBA" id="ARBA00022962"/>
    </source>
</evidence>
<dbReference type="AlphaFoldDB" id="A0A3D8IM47"/>
<evidence type="ECO:0000256" key="1">
    <source>
        <dbReference type="ARBA" id="ARBA00022490"/>
    </source>
</evidence>
<dbReference type="HAMAP" id="MF_00421">
    <property type="entry name" value="PurQ"/>
    <property type="match status" value="1"/>
</dbReference>
<keyword evidence="3 8" id="KW-0547">Nucleotide-binding</keyword>
<evidence type="ECO:0000313" key="9">
    <source>
        <dbReference type="EMBL" id="RDU66299.1"/>
    </source>
</evidence>
<keyword evidence="5 8" id="KW-0378">Hydrolase</keyword>
<dbReference type="Pfam" id="PF13507">
    <property type="entry name" value="GATase_5"/>
    <property type="match status" value="1"/>
</dbReference>
<organism evidence="9 10">
    <name type="scientific">Helicobacter equorum</name>
    <dbReference type="NCBI Taxonomy" id="361872"/>
    <lineage>
        <taxon>Bacteria</taxon>
        <taxon>Pseudomonadati</taxon>
        <taxon>Campylobacterota</taxon>
        <taxon>Epsilonproteobacteria</taxon>
        <taxon>Campylobacterales</taxon>
        <taxon>Helicobacteraceae</taxon>
        <taxon>Helicobacter</taxon>
    </lineage>
</organism>
<comment type="catalytic activity">
    <reaction evidence="8">
        <text>N(2)-formyl-N(1)-(5-phospho-beta-D-ribosyl)glycinamide + L-glutamine + ATP + H2O = 2-formamido-N(1)-(5-O-phospho-beta-D-ribosyl)acetamidine + L-glutamate + ADP + phosphate + H(+)</text>
        <dbReference type="Rhea" id="RHEA:17129"/>
        <dbReference type="ChEBI" id="CHEBI:15377"/>
        <dbReference type="ChEBI" id="CHEBI:15378"/>
        <dbReference type="ChEBI" id="CHEBI:29985"/>
        <dbReference type="ChEBI" id="CHEBI:30616"/>
        <dbReference type="ChEBI" id="CHEBI:43474"/>
        <dbReference type="ChEBI" id="CHEBI:58359"/>
        <dbReference type="ChEBI" id="CHEBI:147286"/>
        <dbReference type="ChEBI" id="CHEBI:147287"/>
        <dbReference type="ChEBI" id="CHEBI:456216"/>
        <dbReference type="EC" id="6.3.5.3"/>
    </reaction>
</comment>
<gene>
    <name evidence="8" type="primary">purQ</name>
    <name evidence="9" type="ORF">CQA54_07430</name>
</gene>
<proteinExistence type="inferred from homology"/>
<dbReference type="PIRSF" id="PIRSF001586">
    <property type="entry name" value="FGAM_synth_I"/>
    <property type="match status" value="1"/>
</dbReference>
<protein>
    <recommendedName>
        <fullName evidence="8">Phosphoribosylformylglycinamidine synthase subunit PurQ</fullName>
        <shortName evidence="8">FGAM synthase</shortName>
        <ecNumber evidence="8">6.3.5.3</ecNumber>
    </recommendedName>
    <alternativeName>
        <fullName evidence="8">Formylglycinamide ribonucleotide amidotransferase subunit I</fullName>
        <shortName evidence="8">FGAR amidotransferase I</shortName>
        <shortName evidence="8">FGAR-AT I</shortName>
    </alternativeName>
    <alternativeName>
        <fullName evidence="8">Glutaminase PurQ</fullName>
        <ecNumber evidence="8">3.5.1.2</ecNumber>
    </alternativeName>
    <alternativeName>
        <fullName evidence="8">Phosphoribosylformylglycinamidine synthase subunit I</fullName>
    </alternativeName>
</protein>
<dbReference type="PANTHER" id="PTHR47552:SF1">
    <property type="entry name" value="PHOSPHORIBOSYLFORMYLGLYCINAMIDINE SYNTHASE SUBUNIT PURQ"/>
    <property type="match status" value="1"/>
</dbReference>
<comment type="caution">
    <text evidence="9">The sequence shown here is derived from an EMBL/GenBank/DDBJ whole genome shotgun (WGS) entry which is preliminary data.</text>
</comment>
<dbReference type="GO" id="GO:0004642">
    <property type="term" value="F:phosphoribosylformylglycinamidine synthase activity"/>
    <property type="evidence" value="ECO:0007669"/>
    <property type="project" value="UniProtKB-UniRule"/>
</dbReference>
<feature type="active site" evidence="8">
    <location>
        <position position="196"/>
    </location>
</feature>
<keyword evidence="1 8" id="KW-0963">Cytoplasm</keyword>
<keyword evidence="6 8" id="KW-0067">ATP-binding</keyword>